<dbReference type="InterPro" id="IPR045379">
    <property type="entry name" value="Crinkler_N"/>
</dbReference>
<dbReference type="Pfam" id="PF20147">
    <property type="entry name" value="Crinkler"/>
    <property type="match status" value="1"/>
</dbReference>
<dbReference type="EMBL" id="CAJVPQ010001833">
    <property type="protein sequence ID" value="CAG8572015.1"/>
    <property type="molecule type" value="Genomic_DNA"/>
</dbReference>
<name>A0A9N9BQ72_9GLOM</name>
<reference evidence="6" key="1">
    <citation type="submission" date="2021-06" db="EMBL/GenBank/DDBJ databases">
        <authorList>
            <person name="Kallberg Y."/>
            <person name="Tangrot J."/>
            <person name="Rosling A."/>
        </authorList>
    </citation>
    <scope>NUCLEOTIDE SEQUENCE</scope>
    <source>
        <strain evidence="6">UK204</strain>
    </source>
</reference>
<organism evidence="6 7">
    <name type="scientific">Funneliformis caledonium</name>
    <dbReference type="NCBI Taxonomy" id="1117310"/>
    <lineage>
        <taxon>Eukaryota</taxon>
        <taxon>Fungi</taxon>
        <taxon>Fungi incertae sedis</taxon>
        <taxon>Mucoromycota</taxon>
        <taxon>Glomeromycotina</taxon>
        <taxon>Glomeromycetes</taxon>
        <taxon>Glomerales</taxon>
        <taxon>Glomeraceae</taxon>
        <taxon>Funneliformis</taxon>
    </lineage>
</organism>
<keyword evidence="7" id="KW-1185">Reference proteome</keyword>
<feature type="region of interest" description="Disordered" evidence="4">
    <location>
        <begin position="259"/>
        <end position="371"/>
    </location>
</feature>
<evidence type="ECO:0000256" key="1">
    <source>
        <dbReference type="ARBA" id="ARBA00004340"/>
    </source>
</evidence>
<gene>
    <name evidence="6" type="ORF">FCALED_LOCUS7145</name>
</gene>
<accession>A0A9N9BQ72</accession>
<evidence type="ECO:0000313" key="7">
    <source>
        <dbReference type="Proteomes" id="UP000789570"/>
    </source>
</evidence>
<evidence type="ECO:0000259" key="5">
    <source>
        <dbReference type="Pfam" id="PF20147"/>
    </source>
</evidence>
<dbReference type="AlphaFoldDB" id="A0A9N9BQ72"/>
<proteinExistence type="predicted"/>
<feature type="compositionally biased region" description="Basic and acidic residues" evidence="4">
    <location>
        <begin position="317"/>
        <end position="343"/>
    </location>
</feature>
<feature type="domain" description="Crinkler effector protein N-terminal" evidence="5">
    <location>
        <begin position="3"/>
        <end position="87"/>
    </location>
</feature>
<evidence type="ECO:0000313" key="6">
    <source>
        <dbReference type="EMBL" id="CAG8572015.1"/>
    </source>
</evidence>
<dbReference type="Proteomes" id="UP000789570">
    <property type="component" value="Unassembled WGS sequence"/>
</dbReference>
<keyword evidence="3" id="KW-0964">Secreted</keyword>
<sequence>MLKISSNEMVDLLRPMIKKRWPSLFENILPTNFILRKINSGVVINILDQIRQYNNGQGERGEEMFPYQLISSHFPQQPPNNKIHIIVLQLDLLVPPSLTRKNLRIAYLLHKDITTLRGMLPSLRETLPSLRGTLPSLRGMLPSLRGMLPSLRGMLPSLLSPPEYRNYNCCGKPERSVMCSGDLQGITEKELETWLKSASTISFVHIIKKIYNSTPLEVSSFFSRYKDVTMDGPQNIAIKISASYYFSIKRKVNYLKVREGKKPKPDSASTSVEKALETEEQQGKQPEIRNHEELKKAPEEKSKEEIYNDDIPFAISDENHKEELQPEIEEQRAPEEKSEKEIYNDDIPFAISDDVEKRSNDRSEDVYNRKTKSSLCPSYIQGIEPARWWHKN</sequence>
<comment type="caution">
    <text evidence="6">The sequence shown here is derived from an EMBL/GenBank/DDBJ whole genome shotgun (WGS) entry which is preliminary data.</text>
</comment>
<comment type="subcellular location">
    <subcellularLocation>
        <location evidence="1">Host cell</location>
    </subcellularLocation>
    <subcellularLocation>
        <location evidence="2">Secreted</location>
    </subcellularLocation>
</comment>
<dbReference type="OrthoDB" id="2405530at2759"/>
<dbReference type="GO" id="GO:0043657">
    <property type="term" value="C:host cell"/>
    <property type="evidence" value="ECO:0007669"/>
    <property type="project" value="UniProtKB-SubCell"/>
</dbReference>
<feature type="compositionally biased region" description="Basic and acidic residues" evidence="4">
    <location>
        <begin position="354"/>
        <end position="368"/>
    </location>
</feature>
<evidence type="ECO:0000256" key="3">
    <source>
        <dbReference type="ARBA" id="ARBA00022525"/>
    </source>
</evidence>
<protein>
    <submittedName>
        <fullName evidence="6">2848_t:CDS:1</fullName>
    </submittedName>
</protein>
<evidence type="ECO:0000256" key="4">
    <source>
        <dbReference type="SAM" id="MobiDB-lite"/>
    </source>
</evidence>
<evidence type="ECO:0000256" key="2">
    <source>
        <dbReference type="ARBA" id="ARBA00004613"/>
    </source>
</evidence>
<feature type="compositionally biased region" description="Basic and acidic residues" evidence="4">
    <location>
        <begin position="286"/>
        <end position="306"/>
    </location>
</feature>
<dbReference type="GO" id="GO:0005576">
    <property type="term" value="C:extracellular region"/>
    <property type="evidence" value="ECO:0007669"/>
    <property type="project" value="UniProtKB-SubCell"/>
</dbReference>